<dbReference type="EMBL" id="QJKJ01010996">
    <property type="protein sequence ID" value="RDX72236.1"/>
    <property type="molecule type" value="Genomic_DNA"/>
</dbReference>
<comment type="caution">
    <text evidence="1">The sequence shown here is derived from an EMBL/GenBank/DDBJ whole genome shotgun (WGS) entry which is preliminary data.</text>
</comment>
<evidence type="ECO:0000313" key="1">
    <source>
        <dbReference type="EMBL" id="RDX72236.1"/>
    </source>
</evidence>
<sequence length="92" mass="10807">MSSGLALVANALKNRNAIEKCNEIYQNHLIIIAQSRPCMYIERDVWDTLTRLHCYEFLCNNEQKKCDQKKCQFFGVTSKTCLQWVFRLMNAL</sequence>
<keyword evidence="2" id="KW-1185">Reference proteome</keyword>
<evidence type="ECO:0000313" key="2">
    <source>
        <dbReference type="Proteomes" id="UP000257109"/>
    </source>
</evidence>
<protein>
    <submittedName>
        <fullName evidence="1">Uncharacterized protein</fullName>
    </submittedName>
</protein>
<organism evidence="1 2">
    <name type="scientific">Mucuna pruriens</name>
    <name type="common">Velvet bean</name>
    <name type="synonym">Dolichos pruriens</name>
    <dbReference type="NCBI Taxonomy" id="157652"/>
    <lineage>
        <taxon>Eukaryota</taxon>
        <taxon>Viridiplantae</taxon>
        <taxon>Streptophyta</taxon>
        <taxon>Embryophyta</taxon>
        <taxon>Tracheophyta</taxon>
        <taxon>Spermatophyta</taxon>
        <taxon>Magnoliopsida</taxon>
        <taxon>eudicotyledons</taxon>
        <taxon>Gunneridae</taxon>
        <taxon>Pentapetalae</taxon>
        <taxon>rosids</taxon>
        <taxon>fabids</taxon>
        <taxon>Fabales</taxon>
        <taxon>Fabaceae</taxon>
        <taxon>Papilionoideae</taxon>
        <taxon>50 kb inversion clade</taxon>
        <taxon>NPAAA clade</taxon>
        <taxon>indigoferoid/millettioid clade</taxon>
        <taxon>Phaseoleae</taxon>
        <taxon>Mucuna</taxon>
    </lineage>
</organism>
<reference evidence="1" key="1">
    <citation type="submission" date="2018-05" db="EMBL/GenBank/DDBJ databases">
        <title>Draft genome of Mucuna pruriens seed.</title>
        <authorList>
            <person name="Nnadi N.E."/>
            <person name="Vos R."/>
            <person name="Hasami M.H."/>
            <person name="Devisetty U.K."/>
            <person name="Aguiy J.C."/>
        </authorList>
    </citation>
    <scope>NUCLEOTIDE SEQUENCE [LARGE SCALE GENOMIC DNA]</scope>
    <source>
        <strain evidence="1">JCA_2017</strain>
    </source>
</reference>
<accession>A0A371F1R6</accession>
<proteinExistence type="predicted"/>
<dbReference type="AlphaFoldDB" id="A0A371F1R6"/>
<feature type="non-terminal residue" evidence="1">
    <location>
        <position position="92"/>
    </location>
</feature>
<dbReference type="Proteomes" id="UP000257109">
    <property type="component" value="Unassembled WGS sequence"/>
</dbReference>
<gene>
    <name evidence="1" type="ORF">CR513_48309</name>
</gene>
<name>A0A371F1R6_MUCPR</name>
<feature type="non-terminal residue" evidence="1">
    <location>
        <position position="1"/>
    </location>
</feature>